<protein>
    <submittedName>
        <fullName evidence="1">Uncharacterized protein</fullName>
    </submittedName>
</protein>
<keyword evidence="2" id="KW-1185">Reference proteome</keyword>
<accession>A0A6V8KXY5</accession>
<dbReference type="Proteomes" id="UP000482960">
    <property type="component" value="Unassembled WGS sequence"/>
</dbReference>
<dbReference type="RefSeq" id="WP_246277937.1">
    <property type="nucleotide sequence ID" value="NZ_BAABJB010000009.1"/>
</dbReference>
<sequence>MNWPEYTSLARQLADVRRAEVEFRARSGERTAAAHAVIDRLTKHLDLQRGRLVNLAAQLRLPEPRFGAAGQSGIVDVGEALQRAADATNAADAEARRAEELAGQPVLLPGMSPTGRSALVYIA</sequence>
<organism evidence="1 2">
    <name type="scientific">Phytohabitans rumicis</name>
    <dbReference type="NCBI Taxonomy" id="1076125"/>
    <lineage>
        <taxon>Bacteria</taxon>
        <taxon>Bacillati</taxon>
        <taxon>Actinomycetota</taxon>
        <taxon>Actinomycetes</taxon>
        <taxon>Micromonosporales</taxon>
        <taxon>Micromonosporaceae</taxon>
    </lineage>
</organism>
<reference evidence="1 2" key="2">
    <citation type="submission" date="2020-03" db="EMBL/GenBank/DDBJ databases">
        <authorList>
            <person name="Ichikawa N."/>
            <person name="Kimura A."/>
            <person name="Kitahashi Y."/>
            <person name="Uohara A."/>
        </authorList>
    </citation>
    <scope>NUCLEOTIDE SEQUENCE [LARGE SCALE GENOMIC DNA]</scope>
    <source>
        <strain evidence="1 2">NBRC 108638</strain>
    </source>
</reference>
<proteinExistence type="predicted"/>
<evidence type="ECO:0000313" key="1">
    <source>
        <dbReference type="EMBL" id="GFJ89963.1"/>
    </source>
</evidence>
<comment type="caution">
    <text evidence="1">The sequence shown here is derived from an EMBL/GenBank/DDBJ whole genome shotgun (WGS) entry which is preliminary data.</text>
</comment>
<reference evidence="1 2" key="1">
    <citation type="submission" date="2020-03" db="EMBL/GenBank/DDBJ databases">
        <title>Whole genome shotgun sequence of Phytohabitans rumicis NBRC 108638.</title>
        <authorList>
            <person name="Komaki H."/>
            <person name="Tamura T."/>
        </authorList>
    </citation>
    <scope>NUCLEOTIDE SEQUENCE [LARGE SCALE GENOMIC DNA]</scope>
    <source>
        <strain evidence="1 2">NBRC 108638</strain>
    </source>
</reference>
<gene>
    <name evidence="1" type="ORF">Prum_036050</name>
</gene>
<evidence type="ECO:0000313" key="2">
    <source>
        <dbReference type="Proteomes" id="UP000482960"/>
    </source>
</evidence>
<name>A0A6V8KXY5_9ACTN</name>
<dbReference type="EMBL" id="BLPG01000001">
    <property type="protein sequence ID" value="GFJ89963.1"/>
    <property type="molecule type" value="Genomic_DNA"/>
</dbReference>
<dbReference type="AlphaFoldDB" id="A0A6V8KXY5"/>